<protein>
    <submittedName>
        <fullName evidence="1">Uncharacterized protein</fullName>
    </submittedName>
</protein>
<dbReference type="EMBL" id="VOIH02000009">
    <property type="protein sequence ID" value="KAF3438605.1"/>
    <property type="molecule type" value="Genomic_DNA"/>
</dbReference>
<accession>A0A8K0DWI1</accession>
<proteinExistence type="predicted"/>
<name>A0A8K0DWI1_9ROSA</name>
<reference evidence="1" key="1">
    <citation type="submission" date="2020-03" db="EMBL/GenBank/DDBJ databases">
        <title>A high-quality chromosome-level genome assembly of a woody plant with both climbing and erect habits, Rhamnella rubrinervis.</title>
        <authorList>
            <person name="Lu Z."/>
            <person name="Yang Y."/>
            <person name="Zhu X."/>
            <person name="Sun Y."/>
        </authorList>
    </citation>
    <scope>NUCLEOTIDE SEQUENCE</scope>
    <source>
        <strain evidence="1">BYM</strain>
        <tissue evidence="1">Leaf</tissue>
    </source>
</reference>
<keyword evidence="2" id="KW-1185">Reference proteome</keyword>
<dbReference type="Proteomes" id="UP000796880">
    <property type="component" value="Unassembled WGS sequence"/>
</dbReference>
<sequence length="107" mass="12162">MNGTCFCVSVERFTKKRKYDRLLDTSHLETDNVDDDAEGNKKMSGKLTKVGVIIPNLQPKILLLMMNLKRLRDGYEEVMHRFAQHLEHMNNGGTNALLLNKVSGFAP</sequence>
<gene>
    <name evidence="1" type="ORF">FNV43_RR21368</name>
</gene>
<comment type="caution">
    <text evidence="1">The sequence shown here is derived from an EMBL/GenBank/DDBJ whole genome shotgun (WGS) entry which is preliminary data.</text>
</comment>
<evidence type="ECO:0000313" key="1">
    <source>
        <dbReference type="EMBL" id="KAF3438605.1"/>
    </source>
</evidence>
<dbReference type="AlphaFoldDB" id="A0A8K0DWI1"/>
<evidence type="ECO:0000313" key="2">
    <source>
        <dbReference type="Proteomes" id="UP000796880"/>
    </source>
</evidence>
<organism evidence="1 2">
    <name type="scientific">Rhamnella rubrinervis</name>
    <dbReference type="NCBI Taxonomy" id="2594499"/>
    <lineage>
        <taxon>Eukaryota</taxon>
        <taxon>Viridiplantae</taxon>
        <taxon>Streptophyta</taxon>
        <taxon>Embryophyta</taxon>
        <taxon>Tracheophyta</taxon>
        <taxon>Spermatophyta</taxon>
        <taxon>Magnoliopsida</taxon>
        <taxon>eudicotyledons</taxon>
        <taxon>Gunneridae</taxon>
        <taxon>Pentapetalae</taxon>
        <taxon>rosids</taxon>
        <taxon>fabids</taxon>
        <taxon>Rosales</taxon>
        <taxon>Rhamnaceae</taxon>
        <taxon>rhamnoid group</taxon>
        <taxon>Rhamneae</taxon>
        <taxon>Rhamnella</taxon>
    </lineage>
</organism>